<dbReference type="AlphaFoldDB" id="S7ZFT1"/>
<gene>
    <name evidence="1" type="ORF">PDE_04485</name>
</gene>
<dbReference type="HOGENOM" id="CLU_1402879_0_0_1"/>
<name>S7ZFT1_PENO1</name>
<evidence type="ECO:0000313" key="1">
    <source>
        <dbReference type="EMBL" id="EPS29535.1"/>
    </source>
</evidence>
<organism evidence="1 2">
    <name type="scientific">Penicillium oxalicum (strain 114-2 / CGMCC 5302)</name>
    <name type="common">Penicillium decumbens</name>
    <dbReference type="NCBI Taxonomy" id="933388"/>
    <lineage>
        <taxon>Eukaryota</taxon>
        <taxon>Fungi</taxon>
        <taxon>Dikarya</taxon>
        <taxon>Ascomycota</taxon>
        <taxon>Pezizomycotina</taxon>
        <taxon>Eurotiomycetes</taxon>
        <taxon>Eurotiomycetidae</taxon>
        <taxon>Eurotiales</taxon>
        <taxon>Aspergillaceae</taxon>
        <taxon>Penicillium</taxon>
    </lineage>
</organism>
<keyword evidence="2" id="KW-1185">Reference proteome</keyword>
<evidence type="ECO:0000313" key="2">
    <source>
        <dbReference type="Proteomes" id="UP000019376"/>
    </source>
</evidence>
<protein>
    <submittedName>
        <fullName evidence="1">Uncharacterized protein</fullName>
    </submittedName>
</protein>
<accession>S7ZFT1</accession>
<proteinExistence type="predicted"/>
<reference evidence="1 2" key="1">
    <citation type="journal article" date="2013" name="PLoS ONE">
        <title>Genomic and secretomic analyses reveal unique features of the lignocellulolytic enzyme system of Penicillium decumbens.</title>
        <authorList>
            <person name="Liu G."/>
            <person name="Zhang L."/>
            <person name="Wei X."/>
            <person name="Zou G."/>
            <person name="Qin Y."/>
            <person name="Ma L."/>
            <person name="Li J."/>
            <person name="Zheng H."/>
            <person name="Wang S."/>
            <person name="Wang C."/>
            <person name="Xun L."/>
            <person name="Zhao G.-P."/>
            <person name="Zhou Z."/>
            <person name="Qu Y."/>
        </authorList>
    </citation>
    <scope>NUCLEOTIDE SEQUENCE [LARGE SCALE GENOMIC DNA]</scope>
    <source>
        <strain evidence="2">114-2 / CGMCC 5302</strain>
    </source>
</reference>
<sequence length="194" mass="21800">MNWLGRCALLFPAERIDSSCPRLDVPKTQHTCRGRDWSGSIQFDPPKNLLLLGQSERTRVVTGPEEARLELFLRESERAVSRTAQLACHTSQIESIAPEDRKTKNDSALCGVVAQRLLPPTSIQDRPNSVCSRLSSVPFELYLPDHESDLTQTLQFPLPFWIRDIADPLHAGSRVTEANISTFRRCGEAPLHAR</sequence>
<dbReference type="EMBL" id="KB644412">
    <property type="protein sequence ID" value="EPS29535.1"/>
    <property type="molecule type" value="Genomic_DNA"/>
</dbReference>
<dbReference type="Proteomes" id="UP000019376">
    <property type="component" value="Unassembled WGS sequence"/>
</dbReference>